<name>A0A8D9BRZ8_9HEMI</name>
<organism evidence="2">
    <name type="scientific">Cacopsylla melanoneura</name>
    <dbReference type="NCBI Taxonomy" id="428564"/>
    <lineage>
        <taxon>Eukaryota</taxon>
        <taxon>Metazoa</taxon>
        <taxon>Ecdysozoa</taxon>
        <taxon>Arthropoda</taxon>
        <taxon>Hexapoda</taxon>
        <taxon>Insecta</taxon>
        <taxon>Pterygota</taxon>
        <taxon>Neoptera</taxon>
        <taxon>Paraneoptera</taxon>
        <taxon>Hemiptera</taxon>
        <taxon>Sternorrhyncha</taxon>
        <taxon>Psylloidea</taxon>
        <taxon>Psyllidae</taxon>
        <taxon>Psyllinae</taxon>
        <taxon>Cacopsylla</taxon>
    </lineage>
</organism>
<proteinExistence type="predicted"/>
<evidence type="ECO:0000256" key="1">
    <source>
        <dbReference type="SAM" id="Phobius"/>
    </source>
</evidence>
<sequence>MEIYPFCFCLHQQSPCLVPIYNTPLVYCLPLPYTVYLLFQCLMTQKLCTDIFIFYPFYHVVHHIIACLWGLLLFCPAEVLNNLQALLFRTTLLYIFTLSFEDIHITHNTYVHTYNNTW</sequence>
<keyword evidence="1" id="KW-0472">Membrane</keyword>
<reference evidence="2" key="1">
    <citation type="submission" date="2021-05" db="EMBL/GenBank/DDBJ databases">
        <authorList>
            <person name="Alioto T."/>
            <person name="Alioto T."/>
            <person name="Gomez Garrido J."/>
        </authorList>
    </citation>
    <scope>NUCLEOTIDE SEQUENCE</scope>
</reference>
<keyword evidence="1" id="KW-1133">Transmembrane helix</keyword>
<accession>A0A8D9BRZ8</accession>
<evidence type="ECO:0000313" key="2">
    <source>
        <dbReference type="EMBL" id="CAG6787597.1"/>
    </source>
</evidence>
<protein>
    <submittedName>
        <fullName evidence="2">Uncharacterized protein</fullName>
    </submittedName>
</protein>
<feature type="transmembrane region" description="Helical" evidence="1">
    <location>
        <begin position="51"/>
        <end position="74"/>
    </location>
</feature>
<dbReference type="AlphaFoldDB" id="A0A8D9BRZ8"/>
<keyword evidence="1" id="KW-0812">Transmembrane</keyword>
<dbReference type="EMBL" id="HBUF01654949">
    <property type="protein sequence ID" value="CAG6787597.1"/>
    <property type="molecule type" value="Transcribed_RNA"/>
</dbReference>
<feature type="transmembrane region" description="Helical" evidence="1">
    <location>
        <begin position="20"/>
        <end position="39"/>
    </location>
</feature>